<dbReference type="InterPro" id="IPR001466">
    <property type="entry name" value="Beta-lactam-related"/>
</dbReference>
<dbReference type="AlphaFoldDB" id="A0A9D1NH29"/>
<dbReference type="PANTHER" id="PTHR43283">
    <property type="entry name" value="BETA-LACTAMASE-RELATED"/>
    <property type="match status" value="1"/>
</dbReference>
<name>A0A9D1NH29_9FIRM</name>
<proteinExistence type="predicted"/>
<dbReference type="SUPFAM" id="SSF56601">
    <property type="entry name" value="beta-lactamase/transpeptidase-like"/>
    <property type="match status" value="1"/>
</dbReference>
<reference evidence="2" key="1">
    <citation type="submission" date="2020-10" db="EMBL/GenBank/DDBJ databases">
        <authorList>
            <person name="Gilroy R."/>
        </authorList>
    </citation>
    <scope>NUCLEOTIDE SEQUENCE</scope>
    <source>
        <strain evidence="2">4920</strain>
    </source>
</reference>
<comment type="caution">
    <text evidence="2">The sequence shown here is derived from an EMBL/GenBank/DDBJ whole genome shotgun (WGS) entry which is preliminary data.</text>
</comment>
<gene>
    <name evidence="2" type="ORF">IAC74_05295</name>
</gene>
<evidence type="ECO:0000259" key="1">
    <source>
        <dbReference type="Pfam" id="PF00144"/>
    </source>
</evidence>
<feature type="domain" description="Beta-lactamase-related" evidence="1">
    <location>
        <begin position="19"/>
        <end position="357"/>
    </location>
</feature>
<accession>A0A9D1NH29</accession>
<dbReference type="InterPro" id="IPR012338">
    <property type="entry name" value="Beta-lactam/transpept-like"/>
</dbReference>
<reference evidence="2" key="2">
    <citation type="journal article" date="2021" name="PeerJ">
        <title>Extensive microbial diversity within the chicken gut microbiome revealed by metagenomics and culture.</title>
        <authorList>
            <person name="Gilroy R."/>
            <person name="Ravi A."/>
            <person name="Getino M."/>
            <person name="Pursley I."/>
            <person name="Horton D.L."/>
            <person name="Alikhan N.F."/>
            <person name="Baker D."/>
            <person name="Gharbi K."/>
            <person name="Hall N."/>
            <person name="Watson M."/>
            <person name="Adriaenssens E.M."/>
            <person name="Foster-Nyarko E."/>
            <person name="Jarju S."/>
            <person name="Secka A."/>
            <person name="Antonio M."/>
            <person name="Oren A."/>
            <person name="Chaudhuri R.R."/>
            <person name="La Ragione R."/>
            <person name="Hildebrand F."/>
            <person name="Pallen M.J."/>
        </authorList>
    </citation>
    <scope>NUCLEOTIDE SEQUENCE</scope>
    <source>
        <strain evidence="2">4920</strain>
    </source>
</reference>
<dbReference type="Pfam" id="PF00144">
    <property type="entry name" value="Beta-lactamase"/>
    <property type="match status" value="1"/>
</dbReference>
<evidence type="ECO:0000313" key="3">
    <source>
        <dbReference type="Proteomes" id="UP000886743"/>
    </source>
</evidence>
<sequence>MSNFQDVAAFLDDIASWLIPGADCIIYQDGKQAFRHQAGYADVETKTPIAPGMLFNMYSATKLSTCTAALQLLERGKFLLTDPVAAYLPEFSDMTVACKIDGKEEIVRAKRPVTVGQLFSMTAGLDYELDTPEIKAVQERTGGVCPTREVVKAIAKRPLSFEPGTHWQYSLCHDVLGALVEEVSGQRFGEYLREHIFEPAGMEHTGFERNAEIEANMASQYEYDEAARCYKNVGKANRFRLGSEYESGGAGLISCADDYVLLVNALCNGGVAATGERILSRAAIDLMRTNQLDETAMQDFDWPHLVGYGYGLGVRTMVDKAKSGSLGPTGEFGWDGAAGVYMLVDPENRLAVFYMQHMLNGQHPYIHPRLRNIVYQCL</sequence>
<dbReference type="Gene3D" id="3.40.710.10">
    <property type="entry name" value="DD-peptidase/beta-lactamase superfamily"/>
    <property type="match status" value="1"/>
</dbReference>
<dbReference type="PANTHER" id="PTHR43283:SF3">
    <property type="entry name" value="BETA-LACTAMASE FAMILY PROTEIN (AFU_ORTHOLOGUE AFUA_5G07500)"/>
    <property type="match status" value="1"/>
</dbReference>
<organism evidence="2 3">
    <name type="scientific">Candidatus Aphodoplasma excrementigallinarum</name>
    <dbReference type="NCBI Taxonomy" id="2840673"/>
    <lineage>
        <taxon>Bacteria</taxon>
        <taxon>Bacillati</taxon>
        <taxon>Bacillota</taxon>
        <taxon>Clostridia</taxon>
        <taxon>Eubacteriales</taxon>
        <taxon>Candidatus Aphodoplasma</taxon>
    </lineage>
</organism>
<dbReference type="Proteomes" id="UP000886743">
    <property type="component" value="Unassembled WGS sequence"/>
</dbReference>
<evidence type="ECO:0000313" key="2">
    <source>
        <dbReference type="EMBL" id="HIV02970.1"/>
    </source>
</evidence>
<protein>
    <submittedName>
        <fullName evidence="2">Beta-lactamase family protein</fullName>
    </submittedName>
</protein>
<dbReference type="EMBL" id="DVOF01000151">
    <property type="protein sequence ID" value="HIV02970.1"/>
    <property type="molecule type" value="Genomic_DNA"/>
</dbReference>
<dbReference type="InterPro" id="IPR050789">
    <property type="entry name" value="Diverse_Enzym_Activities"/>
</dbReference>